<reference evidence="3" key="1">
    <citation type="journal article" date="2009" name="Environ. Microbiol.">
        <title>Contribution of mobile genetic elements to Desulfovibrio vulgaris genome plasticity.</title>
        <authorList>
            <person name="Walker C.B."/>
            <person name="Stolyar S."/>
            <person name="Chivian D."/>
            <person name="Pinel N."/>
            <person name="Gabster J.A."/>
            <person name="Dehal P.S."/>
            <person name="He Z."/>
            <person name="Yang Z.K."/>
            <person name="Yen H.C."/>
            <person name="Zhou J."/>
            <person name="Wall J.D."/>
            <person name="Hazen T.C."/>
            <person name="Arkin A.P."/>
            <person name="Stahl D.A."/>
        </authorList>
    </citation>
    <scope>NUCLEOTIDE SEQUENCE [LARGE SCALE GENOMIC DNA]</scope>
    <source>
        <strain evidence="3">DP4</strain>
    </source>
</reference>
<dbReference type="RefSeq" id="WP_011792233.1">
    <property type="nucleotide sequence ID" value="NC_008751.1"/>
</dbReference>
<keyword evidence="2" id="KW-0449">Lipoprotein</keyword>
<accession>A0A0H3A873</accession>
<evidence type="ECO:0000313" key="3">
    <source>
        <dbReference type="Proteomes" id="UP000009173"/>
    </source>
</evidence>
<organism evidence="2 3">
    <name type="scientific">Nitratidesulfovibrio vulgaris (strain DP4)</name>
    <name type="common">Desulfovibrio vulgaris</name>
    <dbReference type="NCBI Taxonomy" id="391774"/>
    <lineage>
        <taxon>Bacteria</taxon>
        <taxon>Pseudomonadati</taxon>
        <taxon>Thermodesulfobacteriota</taxon>
        <taxon>Desulfovibrionia</taxon>
        <taxon>Desulfovibrionales</taxon>
        <taxon>Desulfovibrionaceae</taxon>
        <taxon>Nitratidesulfovibrio</taxon>
    </lineage>
</organism>
<name>A0A0H3A873_NITV4</name>
<dbReference type="EMBL" id="CP000527">
    <property type="protein sequence ID" value="ABM28413.1"/>
    <property type="molecule type" value="Genomic_DNA"/>
</dbReference>
<feature type="signal peptide" evidence="1">
    <location>
        <begin position="1"/>
        <end position="22"/>
    </location>
</feature>
<dbReference type="PROSITE" id="PS51257">
    <property type="entry name" value="PROKAR_LIPOPROTEIN"/>
    <property type="match status" value="1"/>
</dbReference>
<evidence type="ECO:0000256" key="1">
    <source>
        <dbReference type="SAM" id="SignalP"/>
    </source>
</evidence>
<sequence precursor="true">MPHLRYLICLLGTLLLTACAPAQRGVSGNTFMSRSPEFTLVTPKLEPRYSATIDAILAQTGFNKAPLTYMVSEGEVEGTRAAAIVIVAESPGGWRWKQLTPSAAHLLGVSHRVTIAGKSFNAISFRYEKGQDCFGISKGRDWIVRRFTRLEQHDSQQLFIEYREYSPGHATADRLHDFEERAQQAFELSFNAPSSKLVFDSLAAMPGLSPLHIGTLMGPMERIPLPLYTPKTTQR</sequence>
<dbReference type="AlphaFoldDB" id="A0A0H3A873"/>
<dbReference type="InterPro" id="IPR032323">
    <property type="entry name" value="DUF4851"/>
</dbReference>
<evidence type="ECO:0000313" key="2">
    <source>
        <dbReference type="EMBL" id="ABM28413.1"/>
    </source>
</evidence>
<proteinExistence type="predicted"/>
<dbReference type="Proteomes" id="UP000009173">
    <property type="component" value="Chromosome"/>
</dbReference>
<dbReference type="HOGENOM" id="CLU_1014638_0_0_7"/>
<protein>
    <submittedName>
        <fullName evidence="2">Lipoprotein, putative</fullName>
    </submittedName>
</protein>
<dbReference type="Pfam" id="PF16143">
    <property type="entry name" value="DUF4851"/>
    <property type="match status" value="1"/>
</dbReference>
<dbReference type="KEGG" id="dvl:Dvul_1395"/>
<keyword evidence="1" id="KW-0732">Signal</keyword>
<gene>
    <name evidence="2" type="ordered locus">Dvul_1395</name>
</gene>
<feature type="chain" id="PRO_5002604105" evidence="1">
    <location>
        <begin position="23"/>
        <end position="235"/>
    </location>
</feature>